<accession>A0A9P6IBM4</accession>
<comment type="caution">
    <text evidence="2">The sequence shown here is derived from an EMBL/GenBank/DDBJ whole genome shotgun (WGS) entry which is preliminary data.</text>
</comment>
<dbReference type="PANTHER" id="PTHR38167">
    <property type="entry name" value="C2H2-TYPE DOMAIN-CONTAINING PROTEIN"/>
    <property type="match status" value="1"/>
</dbReference>
<protein>
    <submittedName>
        <fullName evidence="2">Uncharacterized protein</fullName>
    </submittedName>
</protein>
<feature type="compositionally biased region" description="Low complexity" evidence="1">
    <location>
        <begin position="62"/>
        <end position="72"/>
    </location>
</feature>
<keyword evidence="3" id="KW-1185">Reference proteome</keyword>
<feature type="region of interest" description="Disordered" evidence="1">
    <location>
        <begin position="48"/>
        <end position="80"/>
    </location>
</feature>
<dbReference type="EMBL" id="JAATWM020000007">
    <property type="protein sequence ID" value="KAF9879519.1"/>
    <property type="molecule type" value="Genomic_DNA"/>
</dbReference>
<dbReference type="RefSeq" id="XP_038748980.1">
    <property type="nucleotide sequence ID" value="XM_038885781.1"/>
</dbReference>
<organism evidence="2 3">
    <name type="scientific">Colletotrichum karsti</name>
    <dbReference type="NCBI Taxonomy" id="1095194"/>
    <lineage>
        <taxon>Eukaryota</taxon>
        <taxon>Fungi</taxon>
        <taxon>Dikarya</taxon>
        <taxon>Ascomycota</taxon>
        <taxon>Pezizomycotina</taxon>
        <taxon>Sordariomycetes</taxon>
        <taxon>Hypocreomycetidae</taxon>
        <taxon>Glomerellales</taxon>
        <taxon>Glomerellaceae</taxon>
        <taxon>Colletotrichum</taxon>
        <taxon>Colletotrichum boninense species complex</taxon>
    </lineage>
</organism>
<evidence type="ECO:0000313" key="3">
    <source>
        <dbReference type="Proteomes" id="UP000781932"/>
    </source>
</evidence>
<dbReference type="AlphaFoldDB" id="A0A9P6IBM4"/>
<dbReference type="Proteomes" id="UP000781932">
    <property type="component" value="Unassembled WGS sequence"/>
</dbReference>
<reference evidence="2" key="2">
    <citation type="submission" date="2020-11" db="EMBL/GenBank/DDBJ databases">
        <title>Whole genome sequencing of Colletotrichum sp.</title>
        <authorList>
            <person name="Li H."/>
        </authorList>
    </citation>
    <scope>NUCLEOTIDE SEQUENCE</scope>
    <source>
        <strain evidence="2">CkLH20</strain>
    </source>
</reference>
<name>A0A9P6IBM4_9PEZI</name>
<dbReference type="OrthoDB" id="4793238at2759"/>
<evidence type="ECO:0000256" key="1">
    <source>
        <dbReference type="SAM" id="MobiDB-lite"/>
    </source>
</evidence>
<proteinExistence type="predicted"/>
<dbReference type="GeneID" id="62158855"/>
<sequence length="184" mass="20245">MADTDLNQRLVKATKNELLQIVQSLIRSSKDTNDHALRLLNYIDGQKAPVAAPSKSKRRSSRTSTRASSEASQDSGVQVHPLLQNALKNSELKLEICERCTEPFEEKHNTSRSCSYHDGQWLIEVEGKGSIVFTPASTASQETLESDGDWIKSCCSAPKEDLGRGCVRAKHVAMSAKYSGDAQH</sequence>
<evidence type="ECO:0000313" key="2">
    <source>
        <dbReference type="EMBL" id="KAF9879519.1"/>
    </source>
</evidence>
<dbReference type="PANTHER" id="PTHR38167:SF1">
    <property type="entry name" value="C2H2-TYPE DOMAIN-CONTAINING PROTEIN"/>
    <property type="match status" value="1"/>
</dbReference>
<gene>
    <name evidence="2" type="ORF">CkaCkLH20_03062</name>
</gene>
<reference evidence="2" key="1">
    <citation type="submission" date="2020-03" db="EMBL/GenBank/DDBJ databases">
        <authorList>
            <person name="He L."/>
        </authorList>
    </citation>
    <scope>NUCLEOTIDE SEQUENCE</scope>
    <source>
        <strain evidence="2">CkLH20</strain>
    </source>
</reference>